<dbReference type="PANTHER" id="PTHR10357:SF210">
    <property type="entry name" value="MALTODEXTRIN GLUCOSIDASE"/>
    <property type="match status" value="1"/>
</dbReference>
<dbReference type="Gene3D" id="2.60.40.1180">
    <property type="entry name" value="Golgi alpha-mannosidase II"/>
    <property type="match status" value="1"/>
</dbReference>
<dbReference type="SUPFAM" id="SSF81296">
    <property type="entry name" value="E set domains"/>
    <property type="match status" value="1"/>
</dbReference>
<dbReference type="Gene3D" id="3.20.20.80">
    <property type="entry name" value="Glycosidases"/>
    <property type="match status" value="1"/>
</dbReference>
<keyword evidence="5" id="KW-1185">Reference proteome</keyword>
<evidence type="ECO:0000313" key="4">
    <source>
        <dbReference type="EMBL" id="MCC2032754.1"/>
    </source>
</evidence>
<dbReference type="Gene3D" id="2.60.40.10">
    <property type="entry name" value="Immunoglobulins"/>
    <property type="match status" value="1"/>
</dbReference>
<dbReference type="InterPro" id="IPR004185">
    <property type="entry name" value="Glyco_hydro_13_lg-like_dom"/>
</dbReference>
<protein>
    <submittedName>
        <fullName evidence="4">Glycoside hydrolase family 13 protein</fullName>
    </submittedName>
</protein>
<dbReference type="InterPro" id="IPR013780">
    <property type="entry name" value="Glyco_hydro_b"/>
</dbReference>
<dbReference type="InterPro" id="IPR014756">
    <property type="entry name" value="Ig_E-set"/>
</dbReference>
<dbReference type="SUPFAM" id="SSF51445">
    <property type="entry name" value="(Trans)glycosidases"/>
    <property type="match status" value="1"/>
</dbReference>
<dbReference type="EMBL" id="JAGTTN010000003">
    <property type="protein sequence ID" value="MCC2032754.1"/>
    <property type="molecule type" value="Genomic_DNA"/>
</dbReference>
<dbReference type="Pfam" id="PF00128">
    <property type="entry name" value="Alpha-amylase"/>
    <property type="match status" value="1"/>
</dbReference>
<dbReference type="CDD" id="cd11338">
    <property type="entry name" value="AmyAc_CMD"/>
    <property type="match status" value="1"/>
</dbReference>
<dbReference type="InterPro" id="IPR006047">
    <property type="entry name" value="GH13_cat_dom"/>
</dbReference>
<dbReference type="GO" id="GO:0005975">
    <property type="term" value="P:carbohydrate metabolic process"/>
    <property type="evidence" value="ECO:0007669"/>
    <property type="project" value="InterPro"/>
</dbReference>
<proteinExistence type="predicted"/>
<dbReference type="GO" id="GO:0004553">
    <property type="term" value="F:hydrolase activity, hydrolyzing O-glycosyl compounds"/>
    <property type="evidence" value="ECO:0007669"/>
    <property type="project" value="InterPro"/>
</dbReference>
<dbReference type="Proteomes" id="UP001139354">
    <property type="component" value="Unassembled WGS sequence"/>
</dbReference>
<organism evidence="4 5">
    <name type="scientific">Microbacterium allomyrinae</name>
    <dbReference type="NCBI Taxonomy" id="2830666"/>
    <lineage>
        <taxon>Bacteria</taxon>
        <taxon>Bacillati</taxon>
        <taxon>Actinomycetota</taxon>
        <taxon>Actinomycetes</taxon>
        <taxon>Micrococcales</taxon>
        <taxon>Microbacteriaceae</taxon>
        <taxon>Microbacterium</taxon>
    </lineage>
</organism>
<dbReference type="SMART" id="SM00642">
    <property type="entry name" value="Aamy"/>
    <property type="match status" value="1"/>
</dbReference>
<name>A0A9X1LVI5_9MICO</name>
<reference evidence="4" key="1">
    <citation type="submission" date="2021-04" db="EMBL/GenBank/DDBJ databases">
        <title>Microbacterium tenobrionis sp. nov. and Microbacterium allomyrinae sp. nov., isolated from larvae of Tenobrio molitor and Allomyrina dichotoma, respectively.</title>
        <authorList>
            <person name="Lee S.D."/>
        </authorList>
    </citation>
    <scope>NUCLEOTIDE SEQUENCE</scope>
    <source>
        <strain evidence="4">BWT-G7</strain>
    </source>
</reference>
<dbReference type="InterPro" id="IPR017853">
    <property type="entry name" value="GH"/>
</dbReference>
<keyword evidence="2" id="KW-0326">Glycosidase</keyword>
<evidence type="ECO:0000259" key="3">
    <source>
        <dbReference type="SMART" id="SM00642"/>
    </source>
</evidence>
<comment type="caution">
    <text evidence="4">The sequence shown here is derived from an EMBL/GenBank/DDBJ whole genome shotgun (WGS) entry which is preliminary data.</text>
</comment>
<evidence type="ECO:0000313" key="5">
    <source>
        <dbReference type="Proteomes" id="UP001139354"/>
    </source>
</evidence>
<feature type="domain" description="Glycosyl hydrolase family 13 catalytic" evidence="3">
    <location>
        <begin position="135"/>
        <end position="522"/>
    </location>
</feature>
<sequence length="633" mass="69821">MHELHTQPHHDGSARYAPVRPTRIGDRYAVRVRVPAAFGDVASMSVRVVSDGEPCFHAMATSAAQPDGGVEWWEGAFAVPNPISKYRFLLNMADGSARWLSADGVDRLEPLDAHDFRVTIHPSPPEWASAQVMYQIFPDRFARSEAAARRTRPAWSRAAEWSEQVISKGPDTQRQVFGGDLDGIVDRLDHLERIGATLIYLTPFFPAESNHRYDASSFDRVDPLLGGDDALIRLVEAAHARGIRVIGDLTTNHTGAAHEWFAAAYGDPEAAEADFYYWENDEQTEYVAWYGVPSLPKLNWNSEALRRRFIDGDESVVAKWLRPPFNLDGWRVDVANMTGRLGADDLNREVQTAVRRTLEQASSGGVLYAESTNDAAADFDGEGWQAPMSYSAFTRPLWHWLRSPRERPLHHFGIPFATEPRYSAADVVASYRRFTAPYPWAVRELAMNAIDTHDTPRFAHQADDHAQIVAAGLSMTLPGTPVVFAGDEFGLRGENGEDSRTPLPWGEEPRLADAYGRLSRLRRESRALQRGGLRWLYADDECLVFVRELEDEACLVFASRAAAVARVPLTAVGAVASQEVDFGMVGVESDEDGIRLTSSGPSLSVWLLHTSAASGGDPGVAKVAAGDLVAGVR</sequence>
<keyword evidence="1 4" id="KW-0378">Hydrolase</keyword>
<dbReference type="AlphaFoldDB" id="A0A9X1LVI5"/>
<accession>A0A9X1LVI5</accession>
<dbReference type="PANTHER" id="PTHR10357">
    <property type="entry name" value="ALPHA-AMYLASE FAMILY MEMBER"/>
    <property type="match status" value="1"/>
</dbReference>
<evidence type="ECO:0000256" key="2">
    <source>
        <dbReference type="ARBA" id="ARBA00023295"/>
    </source>
</evidence>
<evidence type="ECO:0000256" key="1">
    <source>
        <dbReference type="ARBA" id="ARBA00022801"/>
    </source>
</evidence>
<gene>
    <name evidence="4" type="ORF">KEC57_11240</name>
</gene>
<dbReference type="CDD" id="cd02857">
    <property type="entry name" value="E_set_CDase_PDE_N"/>
    <property type="match status" value="1"/>
</dbReference>
<dbReference type="InterPro" id="IPR013783">
    <property type="entry name" value="Ig-like_fold"/>
</dbReference>